<dbReference type="GeneID" id="20676564"/>
<dbReference type="EMBL" id="KI925463">
    <property type="protein sequence ID" value="ETW77653.1"/>
    <property type="molecule type" value="Genomic_DNA"/>
</dbReference>
<protein>
    <submittedName>
        <fullName evidence="2">Uncharacterized protein</fullName>
    </submittedName>
</protein>
<feature type="region of interest" description="Disordered" evidence="1">
    <location>
        <begin position="188"/>
        <end position="239"/>
    </location>
</feature>
<gene>
    <name evidence="2" type="ORF">HETIRDRAFT_454887</name>
</gene>
<dbReference type="KEGG" id="hir:HETIRDRAFT_454887"/>
<dbReference type="AlphaFoldDB" id="W4JVR0"/>
<dbReference type="InParanoid" id="W4JVR0"/>
<evidence type="ECO:0000256" key="1">
    <source>
        <dbReference type="SAM" id="MobiDB-lite"/>
    </source>
</evidence>
<dbReference type="HOGENOM" id="CLU_983722_0_0_1"/>
<feature type="compositionally biased region" description="Polar residues" evidence="1">
    <location>
        <begin position="219"/>
        <end position="235"/>
    </location>
</feature>
<evidence type="ECO:0000313" key="3">
    <source>
        <dbReference type="Proteomes" id="UP000030671"/>
    </source>
</evidence>
<proteinExistence type="predicted"/>
<reference evidence="2 3" key="1">
    <citation type="journal article" date="2012" name="New Phytol.">
        <title>Insight into trade-off between wood decay and parasitism from the genome of a fungal forest pathogen.</title>
        <authorList>
            <person name="Olson A."/>
            <person name="Aerts A."/>
            <person name="Asiegbu F."/>
            <person name="Belbahri L."/>
            <person name="Bouzid O."/>
            <person name="Broberg A."/>
            <person name="Canback B."/>
            <person name="Coutinho P.M."/>
            <person name="Cullen D."/>
            <person name="Dalman K."/>
            <person name="Deflorio G."/>
            <person name="van Diepen L.T."/>
            <person name="Dunand C."/>
            <person name="Duplessis S."/>
            <person name="Durling M."/>
            <person name="Gonthier P."/>
            <person name="Grimwood J."/>
            <person name="Fossdal C.G."/>
            <person name="Hansson D."/>
            <person name="Henrissat B."/>
            <person name="Hietala A."/>
            <person name="Himmelstrand K."/>
            <person name="Hoffmeister D."/>
            <person name="Hogberg N."/>
            <person name="James T.Y."/>
            <person name="Karlsson M."/>
            <person name="Kohler A."/>
            <person name="Kues U."/>
            <person name="Lee Y.H."/>
            <person name="Lin Y.C."/>
            <person name="Lind M."/>
            <person name="Lindquist E."/>
            <person name="Lombard V."/>
            <person name="Lucas S."/>
            <person name="Lunden K."/>
            <person name="Morin E."/>
            <person name="Murat C."/>
            <person name="Park J."/>
            <person name="Raffaello T."/>
            <person name="Rouze P."/>
            <person name="Salamov A."/>
            <person name="Schmutz J."/>
            <person name="Solheim H."/>
            <person name="Stahlberg J."/>
            <person name="Velez H."/>
            <person name="de Vries R.P."/>
            <person name="Wiebenga A."/>
            <person name="Woodward S."/>
            <person name="Yakovlev I."/>
            <person name="Garbelotto M."/>
            <person name="Martin F."/>
            <person name="Grigoriev I.V."/>
            <person name="Stenlid J."/>
        </authorList>
    </citation>
    <scope>NUCLEOTIDE SEQUENCE [LARGE SCALE GENOMIC DNA]</scope>
    <source>
        <strain evidence="2 3">TC 32-1</strain>
    </source>
</reference>
<accession>W4JVR0</accession>
<dbReference type="Proteomes" id="UP000030671">
    <property type="component" value="Unassembled WGS sequence"/>
</dbReference>
<name>W4JVR0_HETIT</name>
<dbReference type="RefSeq" id="XP_009551132.1">
    <property type="nucleotide sequence ID" value="XM_009552837.1"/>
</dbReference>
<keyword evidence="3" id="KW-1185">Reference proteome</keyword>
<evidence type="ECO:0000313" key="2">
    <source>
        <dbReference type="EMBL" id="ETW77653.1"/>
    </source>
</evidence>
<feature type="compositionally biased region" description="Low complexity" evidence="1">
    <location>
        <begin position="196"/>
        <end position="212"/>
    </location>
</feature>
<organism evidence="2 3">
    <name type="scientific">Heterobasidion irregulare (strain TC 32-1)</name>
    <dbReference type="NCBI Taxonomy" id="747525"/>
    <lineage>
        <taxon>Eukaryota</taxon>
        <taxon>Fungi</taxon>
        <taxon>Dikarya</taxon>
        <taxon>Basidiomycota</taxon>
        <taxon>Agaricomycotina</taxon>
        <taxon>Agaricomycetes</taxon>
        <taxon>Russulales</taxon>
        <taxon>Bondarzewiaceae</taxon>
        <taxon>Heterobasidion</taxon>
        <taxon>Heterobasidion annosum species complex</taxon>
    </lineage>
</organism>
<sequence length="283" mass="30546">MSEERINAIASWLESLLEPSRKLHARQVAAQSTISMLKSKFSSPESLVQTSQTVSPPRPCACSTPLLPALSFRHEPLHASPLPAPVPPQCTHPPAPAIRSRVRTFPRPLEPTPVAYLVPSNLYTVDVDIHAPAFESMCARVSSSPRYTPAPLSTLPLIASSPRSARAQIIAKRMPRTLQCVDEEVNPASDACTCDPSTPRTRLRLRSTSTRTRPVDPTPVSSSTHPPAANPSCTHDLSAPPLVDPHSLLHRPASSSCLIAEAPHSTPRTPDLSFVNHPALDLV</sequence>